<dbReference type="Proteomes" id="UP000318878">
    <property type="component" value="Unassembled WGS sequence"/>
</dbReference>
<organism evidence="2 3">
    <name type="scientific">Blastopirellula retiformator</name>
    <dbReference type="NCBI Taxonomy" id="2527970"/>
    <lineage>
        <taxon>Bacteria</taxon>
        <taxon>Pseudomonadati</taxon>
        <taxon>Planctomycetota</taxon>
        <taxon>Planctomycetia</taxon>
        <taxon>Pirellulales</taxon>
        <taxon>Pirellulaceae</taxon>
        <taxon>Blastopirellula</taxon>
    </lineage>
</organism>
<accession>A0A5C5VJ27</accession>
<evidence type="ECO:0000313" key="3">
    <source>
        <dbReference type="Proteomes" id="UP000318878"/>
    </source>
</evidence>
<evidence type="ECO:0000256" key="1">
    <source>
        <dbReference type="SAM" id="Phobius"/>
    </source>
</evidence>
<keyword evidence="1" id="KW-0472">Membrane</keyword>
<dbReference type="RefSeq" id="WP_146428836.1">
    <property type="nucleotide sequence ID" value="NZ_SJPF01000001.1"/>
</dbReference>
<dbReference type="EMBL" id="SJPF01000001">
    <property type="protein sequence ID" value="TWT38596.1"/>
    <property type="molecule type" value="Genomic_DNA"/>
</dbReference>
<dbReference type="AlphaFoldDB" id="A0A5C5VJ27"/>
<protein>
    <submittedName>
        <fullName evidence="2">Uncharacterized protein</fullName>
    </submittedName>
</protein>
<comment type="caution">
    <text evidence="2">The sequence shown here is derived from an EMBL/GenBank/DDBJ whole genome shotgun (WGS) entry which is preliminary data.</text>
</comment>
<name>A0A5C5VJ27_9BACT</name>
<sequence length="103" mass="11709">MDTVTATRTGYLRVGALAILGLLLAIYVGSFYVISYIGYDESALELDGYYFADPLTEEGERRHLQLCQFYWPMIEFDAQLVTGRRPGAALMRYLSRIDPPQPH</sequence>
<keyword evidence="1" id="KW-0812">Transmembrane</keyword>
<feature type="transmembrane region" description="Helical" evidence="1">
    <location>
        <begin position="12"/>
        <end position="34"/>
    </location>
</feature>
<evidence type="ECO:0000313" key="2">
    <source>
        <dbReference type="EMBL" id="TWT38596.1"/>
    </source>
</evidence>
<reference evidence="2 3" key="1">
    <citation type="submission" date="2019-02" db="EMBL/GenBank/DDBJ databases">
        <title>Deep-cultivation of Planctomycetes and their phenomic and genomic characterization uncovers novel biology.</title>
        <authorList>
            <person name="Wiegand S."/>
            <person name="Jogler M."/>
            <person name="Boedeker C."/>
            <person name="Pinto D."/>
            <person name="Vollmers J."/>
            <person name="Rivas-Marin E."/>
            <person name="Kohn T."/>
            <person name="Peeters S.H."/>
            <person name="Heuer A."/>
            <person name="Rast P."/>
            <person name="Oberbeckmann S."/>
            <person name="Bunk B."/>
            <person name="Jeske O."/>
            <person name="Meyerdierks A."/>
            <person name="Storesund J.E."/>
            <person name="Kallscheuer N."/>
            <person name="Luecker S."/>
            <person name="Lage O.M."/>
            <person name="Pohl T."/>
            <person name="Merkel B.J."/>
            <person name="Hornburger P."/>
            <person name="Mueller R.-W."/>
            <person name="Bruemmer F."/>
            <person name="Labrenz M."/>
            <person name="Spormann A.M."/>
            <person name="Op Den Camp H."/>
            <person name="Overmann J."/>
            <person name="Amann R."/>
            <person name="Jetten M.S.M."/>
            <person name="Mascher T."/>
            <person name="Medema M.H."/>
            <person name="Devos D.P."/>
            <person name="Kaster A.-K."/>
            <person name="Ovreas L."/>
            <person name="Rohde M."/>
            <person name="Galperin M.Y."/>
            <person name="Jogler C."/>
        </authorList>
    </citation>
    <scope>NUCLEOTIDE SEQUENCE [LARGE SCALE GENOMIC DNA]</scope>
    <source>
        <strain evidence="2 3">Enr8</strain>
    </source>
</reference>
<keyword evidence="3" id="KW-1185">Reference proteome</keyword>
<keyword evidence="1" id="KW-1133">Transmembrane helix</keyword>
<proteinExistence type="predicted"/>
<gene>
    <name evidence="2" type="ORF">Enr8_02890</name>
</gene>
<dbReference type="OrthoDB" id="9957639at2"/>